<evidence type="ECO:0000313" key="3">
    <source>
        <dbReference type="Proteomes" id="UP000535020"/>
    </source>
</evidence>
<dbReference type="Proteomes" id="UP000535020">
    <property type="component" value="Unassembled WGS sequence"/>
</dbReference>
<protein>
    <submittedName>
        <fullName evidence="2">META domain-containing protein</fullName>
    </submittedName>
</protein>
<sequence>MKKGIFSIFAAALALTSCSDDDNGNNANITVQALTNTITNQTWRVTSFTEDGIDHTSDFTGYNFTFDDNNTVSATNGTNTYSGIWTITEDDDDSDDSVDSSNPDFYIMFAEPETFTELTEDWDPIERTGNKVRLRHVSGGDGGTDYLTFERNAN</sequence>
<dbReference type="EMBL" id="JACBJI010000003">
    <property type="protein sequence ID" value="NYA70989.1"/>
    <property type="molecule type" value="Genomic_DNA"/>
</dbReference>
<comment type="caution">
    <text evidence="2">The sequence shown here is derived from an EMBL/GenBank/DDBJ whole genome shotgun (WGS) entry which is preliminary data.</text>
</comment>
<feature type="signal peptide" evidence="1">
    <location>
        <begin position="1"/>
        <end position="19"/>
    </location>
</feature>
<feature type="chain" id="PRO_5031135640" evidence="1">
    <location>
        <begin position="20"/>
        <end position="154"/>
    </location>
</feature>
<reference evidence="2 3" key="1">
    <citation type="submission" date="2020-07" db="EMBL/GenBank/DDBJ databases">
        <authorList>
            <person name="Sun Q."/>
        </authorList>
    </citation>
    <scope>NUCLEOTIDE SEQUENCE [LARGE SCALE GENOMIC DNA]</scope>
    <source>
        <strain evidence="2 3">MAH-1</strain>
    </source>
</reference>
<evidence type="ECO:0000256" key="1">
    <source>
        <dbReference type="SAM" id="SignalP"/>
    </source>
</evidence>
<dbReference type="RefSeq" id="WP_176005798.1">
    <property type="nucleotide sequence ID" value="NZ_JABWMI010000010.1"/>
</dbReference>
<gene>
    <name evidence="2" type="ORF">HZF10_08670</name>
</gene>
<evidence type="ECO:0000313" key="2">
    <source>
        <dbReference type="EMBL" id="NYA70989.1"/>
    </source>
</evidence>
<dbReference type="AlphaFoldDB" id="A0A7Y8Y1P1"/>
<proteinExistence type="predicted"/>
<accession>A0A7Y8Y1P1</accession>
<organism evidence="2 3">
    <name type="scientific">Flavobacterium agri</name>
    <dbReference type="NCBI Taxonomy" id="2743471"/>
    <lineage>
        <taxon>Bacteria</taxon>
        <taxon>Pseudomonadati</taxon>
        <taxon>Bacteroidota</taxon>
        <taxon>Flavobacteriia</taxon>
        <taxon>Flavobacteriales</taxon>
        <taxon>Flavobacteriaceae</taxon>
        <taxon>Flavobacterium</taxon>
    </lineage>
</organism>
<dbReference type="PROSITE" id="PS51257">
    <property type="entry name" value="PROKAR_LIPOPROTEIN"/>
    <property type="match status" value="1"/>
</dbReference>
<name>A0A7Y8Y1P1_9FLAO</name>
<keyword evidence="1" id="KW-0732">Signal</keyword>
<dbReference type="Gene3D" id="2.80.10.50">
    <property type="match status" value="1"/>
</dbReference>
<keyword evidence="3" id="KW-1185">Reference proteome</keyword>